<accession>A0AAN7AR74</accession>
<dbReference type="Proteomes" id="UP001303160">
    <property type="component" value="Unassembled WGS sequence"/>
</dbReference>
<sequence length="435" mass="49120">MPEDCEQTLPRVIRLTVDSGGLQQIERLQEMPDYRPGRSENQAFALFHEEVQGAIAYFKSGFAQLASGNCKTETMIRFWDTPTPIQIQFCPRLEPRTERILTAELCEATGITFFLHRNMGIVGVQAHSDGFFPCASPSSPFDELSWIYIPTPPGDKITACKTLEYYGPGQDTFLYRKQLSGMAGFTILRRARLFYGNPLEDLKEEVIMPTVLITQHPRPTPTDEMLCHLAPYRGSAIDELGPVAPLKAVNMTSVYQDYRWEYSTPARLCDLASIQIFYLPERFQPAFQEEYWKTNQVHGVVLTFDNGAQTALGQCRFDICRTRTFHKPIQISMLRACHCRVVDSGAQSTSVGDRHCPHQRCLSEAVIQPTSVEEDACSAAGHDVHHDDGSAAKPKLINYPATDQYVIRCLMTGPTRVLWAIDIERPRDFQTEQAV</sequence>
<gene>
    <name evidence="1" type="ORF">QBC40DRAFT_268512</name>
</gene>
<protein>
    <submittedName>
        <fullName evidence="1">Uncharacterized protein</fullName>
    </submittedName>
</protein>
<comment type="caution">
    <text evidence="1">The sequence shown here is derived from an EMBL/GenBank/DDBJ whole genome shotgun (WGS) entry which is preliminary data.</text>
</comment>
<keyword evidence="2" id="KW-1185">Reference proteome</keyword>
<reference evidence="1" key="1">
    <citation type="journal article" date="2023" name="Mol. Phylogenet. Evol.">
        <title>Genome-scale phylogeny and comparative genomics of the fungal order Sordariales.</title>
        <authorList>
            <person name="Hensen N."/>
            <person name="Bonometti L."/>
            <person name="Westerberg I."/>
            <person name="Brannstrom I.O."/>
            <person name="Guillou S."/>
            <person name="Cros-Aarteil S."/>
            <person name="Calhoun S."/>
            <person name="Haridas S."/>
            <person name="Kuo A."/>
            <person name="Mondo S."/>
            <person name="Pangilinan J."/>
            <person name="Riley R."/>
            <person name="LaButti K."/>
            <person name="Andreopoulos B."/>
            <person name="Lipzen A."/>
            <person name="Chen C."/>
            <person name="Yan M."/>
            <person name="Daum C."/>
            <person name="Ng V."/>
            <person name="Clum A."/>
            <person name="Steindorff A."/>
            <person name="Ohm R.A."/>
            <person name="Martin F."/>
            <person name="Silar P."/>
            <person name="Natvig D.O."/>
            <person name="Lalanne C."/>
            <person name="Gautier V."/>
            <person name="Ament-Velasquez S.L."/>
            <person name="Kruys A."/>
            <person name="Hutchinson M.I."/>
            <person name="Powell A.J."/>
            <person name="Barry K."/>
            <person name="Miller A.N."/>
            <person name="Grigoriev I.V."/>
            <person name="Debuchy R."/>
            <person name="Gladieux P."/>
            <person name="Hiltunen Thoren M."/>
            <person name="Johannesson H."/>
        </authorList>
    </citation>
    <scope>NUCLEOTIDE SEQUENCE</scope>
    <source>
        <strain evidence="1">CBS 315.58</strain>
    </source>
</reference>
<dbReference type="EMBL" id="MU863986">
    <property type="protein sequence ID" value="KAK4196373.1"/>
    <property type="molecule type" value="Genomic_DNA"/>
</dbReference>
<reference evidence="1" key="2">
    <citation type="submission" date="2023-05" db="EMBL/GenBank/DDBJ databases">
        <authorList>
            <consortium name="Lawrence Berkeley National Laboratory"/>
            <person name="Steindorff A."/>
            <person name="Hensen N."/>
            <person name="Bonometti L."/>
            <person name="Westerberg I."/>
            <person name="Brannstrom I.O."/>
            <person name="Guillou S."/>
            <person name="Cros-Aarteil S."/>
            <person name="Calhoun S."/>
            <person name="Haridas S."/>
            <person name="Kuo A."/>
            <person name="Mondo S."/>
            <person name="Pangilinan J."/>
            <person name="Riley R."/>
            <person name="Labutti K."/>
            <person name="Andreopoulos B."/>
            <person name="Lipzen A."/>
            <person name="Chen C."/>
            <person name="Yanf M."/>
            <person name="Daum C."/>
            <person name="Ng V."/>
            <person name="Clum A."/>
            <person name="Ohm R."/>
            <person name="Martin F."/>
            <person name="Silar P."/>
            <person name="Natvig D."/>
            <person name="Lalanne C."/>
            <person name="Gautier V."/>
            <person name="Ament-Velasquez S.L."/>
            <person name="Kruys A."/>
            <person name="Hutchinson M.I."/>
            <person name="Powell A.J."/>
            <person name="Barry K."/>
            <person name="Miller A.N."/>
            <person name="Grigoriev I.V."/>
            <person name="Debuchy R."/>
            <person name="Gladieux P."/>
            <person name="Thoren M.H."/>
            <person name="Johannesson H."/>
        </authorList>
    </citation>
    <scope>NUCLEOTIDE SEQUENCE</scope>
    <source>
        <strain evidence="1">CBS 315.58</strain>
    </source>
</reference>
<evidence type="ECO:0000313" key="1">
    <source>
        <dbReference type="EMBL" id="KAK4196373.1"/>
    </source>
</evidence>
<evidence type="ECO:0000313" key="2">
    <source>
        <dbReference type="Proteomes" id="UP001303160"/>
    </source>
</evidence>
<name>A0AAN7AR74_9PEZI</name>
<dbReference type="AlphaFoldDB" id="A0AAN7AR74"/>
<organism evidence="1 2">
    <name type="scientific">Triangularia verruculosa</name>
    <dbReference type="NCBI Taxonomy" id="2587418"/>
    <lineage>
        <taxon>Eukaryota</taxon>
        <taxon>Fungi</taxon>
        <taxon>Dikarya</taxon>
        <taxon>Ascomycota</taxon>
        <taxon>Pezizomycotina</taxon>
        <taxon>Sordariomycetes</taxon>
        <taxon>Sordariomycetidae</taxon>
        <taxon>Sordariales</taxon>
        <taxon>Podosporaceae</taxon>
        <taxon>Triangularia</taxon>
    </lineage>
</organism>
<proteinExistence type="predicted"/>